<proteinExistence type="predicted"/>
<comment type="subcellular location">
    <subcellularLocation>
        <location evidence="3">Cell junction</location>
        <location evidence="3">Focal adhesion</location>
    </subcellularLocation>
    <subcellularLocation>
        <location evidence="2">Cell membrane</location>
    </subcellularLocation>
    <subcellularLocation>
        <location evidence="4">Cell projection</location>
    </subcellularLocation>
    <subcellularLocation>
        <location evidence="5">Cytoplasm</location>
        <location evidence="5">Cytoskeleton</location>
        <location evidence="5">Stress fiber</location>
    </subcellularLocation>
    <subcellularLocation>
        <location evidence="1">Nucleus</location>
    </subcellularLocation>
    <subcellularLocation>
        <location evidence="19">Synapse</location>
    </subcellularLocation>
</comment>
<reference evidence="23 24" key="1">
    <citation type="submission" date="2024-06" db="EMBL/GenBank/DDBJ databases">
        <authorList>
            <person name="Pan Q."/>
            <person name="Wen M."/>
            <person name="Jouanno E."/>
            <person name="Zahm M."/>
            <person name="Klopp C."/>
            <person name="Cabau C."/>
            <person name="Louis A."/>
            <person name="Berthelot C."/>
            <person name="Parey E."/>
            <person name="Roest Crollius H."/>
            <person name="Montfort J."/>
            <person name="Robinson-Rechavi M."/>
            <person name="Bouchez O."/>
            <person name="Lampietro C."/>
            <person name="Lopez Roques C."/>
            <person name="Donnadieu C."/>
            <person name="Postlethwait J."/>
            <person name="Bobe J."/>
            <person name="Verreycken H."/>
            <person name="Guiguen Y."/>
        </authorList>
    </citation>
    <scope>NUCLEOTIDE SEQUENCE [LARGE SCALE GENOMIC DNA]</scope>
    <source>
        <strain evidence="23">Up_M1</strain>
        <tissue evidence="23">Testis</tissue>
    </source>
</reference>
<evidence type="ECO:0000256" key="14">
    <source>
        <dbReference type="ARBA" id="ARBA00023203"/>
    </source>
</evidence>
<evidence type="ECO:0000256" key="3">
    <source>
        <dbReference type="ARBA" id="ARBA00004246"/>
    </source>
</evidence>
<dbReference type="InterPro" id="IPR009533">
    <property type="entry name" value="FAM107"/>
</dbReference>
<keyword evidence="11" id="KW-0770">Synapse</keyword>
<dbReference type="AlphaFoldDB" id="A0ABD0X8Q3"/>
<evidence type="ECO:0000256" key="17">
    <source>
        <dbReference type="ARBA" id="ARBA00023273"/>
    </source>
</evidence>
<evidence type="ECO:0000256" key="13">
    <source>
        <dbReference type="ARBA" id="ARBA00023136"/>
    </source>
</evidence>
<organism evidence="23 24">
    <name type="scientific">Umbra pygmaea</name>
    <name type="common">Eastern mudminnow</name>
    <dbReference type="NCBI Taxonomy" id="75934"/>
    <lineage>
        <taxon>Eukaryota</taxon>
        <taxon>Metazoa</taxon>
        <taxon>Chordata</taxon>
        <taxon>Craniata</taxon>
        <taxon>Vertebrata</taxon>
        <taxon>Euteleostomi</taxon>
        <taxon>Actinopterygii</taxon>
        <taxon>Neopterygii</taxon>
        <taxon>Teleostei</taxon>
        <taxon>Protacanthopterygii</taxon>
        <taxon>Esociformes</taxon>
        <taxon>Umbridae</taxon>
        <taxon>Umbra</taxon>
    </lineage>
</organism>
<evidence type="ECO:0000256" key="9">
    <source>
        <dbReference type="ARBA" id="ARBA00022949"/>
    </source>
</evidence>
<evidence type="ECO:0000256" key="2">
    <source>
        <dbReference type="ARBA" id="ARBA00004236"/>
    </source>
</evidence>
<evidence type="ECO:0000256" key="8">
    <source>
        <dbReference type="ARBA" id="ARBA00022604"/>
    </source>
</evidence>
<dbReference type="PANTHER" id="PTHR16768">
    <property type="entry name" value="DOWN REGULATED IN RENAL CARCINOMA 1/TU3A"/>
    <property type="match status" value="1"/>
</dbReference>
<dbReference type="EMBL" id="JAGEUA010000005">
    <property type="protein sequence ID" value="KAL0978137.1"/>
    <property type="molecule type" value="Genomic_DNA"/>
</dbReference>
<evidence type="ECO:0000256" key="1">
    <source>
        <dbReference type="ARBA" id="ARBA00004123"/>
    </source>
</evidence>
<evidence type="ECO:0000313" key="23">
    <source>
        <dbReference type="EMBL" id="KAL0978137.1"/>
    </source>
</evidence>
<evidence type="ECO:0000313" key="24">
    <source>
        <dbReference type="Proteomes" id="UP001557470"/>
    </source>
</evidence>
<keyword evidence="17" id="KW-0966">Cell projection</keyword>
<keyword evidence="9" id="KW-0965">Cell junction</keyword>
<comment type="function">
    <text evidence="21">Stress-inducible actin-binding protein that plays a role in synaptic and cognitive functions by modulating actin filamentous (F-actin) dynamics. Mediates polymerization of globular actin to F-actin. Also binds to, stabilizes and bundles F-actin. Involved in synaptic function by regulating neurite outgrowth in an actin-dependent manner and for the acquisition of hippocampus-dependent cognitive function, such as learning and long-term memory. Plays a role in the actin and microtubule cytoskeleton organization; negatively regulates focal adhesion (FA) assembly promoting malignant glial cell migration in an actin-, microtubule- and MAP1A-dependent manner. Also involved in neuroblastoma G1/S phase cell cycle progression and cell proliferation inhibition by stimulating ubiquitination of NF-kappa-B subunit RELA and NF-kappa-B degradation in a COMMD1- and actin-dependent manner. May play a role in tumor development.</text>
</comment>
<dbReference type="GO" id="GO:0001725">
    <property type="term" value="C:stress fiber"/>
    <property type="evidence" value="ECO:0007669"/>
    <property type="project" value="UniProtKB-SubCell"/>
</dbReference>
<keyword evidence="8" id="KW-0341">Growth regulation</keyword>
<gene>
    <name evidence="23" type="ORF">UPYG_G00166620</name>
</gene>
<keyword evidence="10" id="KW-0346">Stress response</keyword>
<comment type="caution">
    <text evidence="23">The sequence shown here is derived from an EMBL/GenBank/DDBJ whole genome shotgun (WGS) entry which is preliminary data.</text>
</comment>
<evidence type="ECO:0000256" key="21">
    <source>
        <dbReference type="ARBA" id="ARBA00045129"/>
    </source>
</evidence>
<sequence>MGVTCGKKDTRRNKVDCPPASAHNYQLRKPVGEQGRGAEDEDPGHSRVAGTTPQLQGQEEKPSDLIIKPKKLINPVRVSKSHQELHRELRMTHKRNPYLKEKPELQRVLEQRNWKQGMKQRREMEEKMSRTPLQQELFKRHQRLQELESLQISPEFVGGKESLRCTTILDVGKKDV</sequence>
<evidence type="ECO:0000256" key="5">
    <source>
        <dbReference type="ARBA" id="ARBA00004529"/>
    </source>
</evidence>
<evidence type="ECO:0000256" key="19">
    <source>
        <dbReference type="ARBA" id="ARBA00034103"/>
    </source>
</evidence>
<keyword evidence="13" id="KW-0472">Membrane</keyword>
<evidence type="ECO:0000256" key="18">
    <source>
        <dbReference type="ARBA" id="ARBA00023306"/>
    </source>
</evidence>
<dbReference type="GO" id="GO:0045202">
    <property type="term" value="C:synapse"/>
    <property type="evidence" value="ECO:0007669"/>
    <property type="project" value="UniProtKB-SubCell"/>
</dbReference>
<keyword evidence="18" id="KW-0131">Cell cycle</keyword>
<dbReference type="Proteomes" id="UP001557470">
    <property type="component" value="Unassembled WGS sequence"/>
</dbReference>
<keyword evidence="14" id="KW-0009">Actin-binding</keyword>
<dbReference type="GO" id="GO:0042995">
    <property type="term" value="C:cell projection"/>
    <property type="evidence" value="ECO:0007669"/>
    <property type="project" value="UniProtKB-SubCell"/>
</dbReference>
<keyword evidence="24" id="KW-1185">Reference proteome</keyword>
<feature type="compositionally biased region" description="Basic and acidic residues" evidence="22">
    <location>
        <begin position="1"/>
        <end position="15"/>
    </location>
</feature>
<evidence type="ECO:0000256" key="12">
    <source>
        <dbReference type="ARBA" id="ARBA00023054"/>
    </source>
</evidence>
<evidence type="ECO:0000256" key="20">
    <source>
        <dbReference type="ARBA" id="ARBA00040095"/>
    </source>
</evidence>
<evidence type="ECO:0000256" key="10">
    <source>
        <dbReference type="ARBA" id="ARBA00023016"/>
    </source>
</evidence>
<keyword evidence="16" id="KW-0539">Nucleus</keyword>
<dbReference type="PANTHER" id="PTHR16768:SF3">
    <property type="entry name" value="ACTIN-ASSOCIATED PROTEIN FAM107A"/>
    <property type="match status" value="1"/>
</dbReference>
<keyword evidence="15" id="KW-0206">Cytoskeleton</keyword>
<evidence type="ECO:0000256" key="6">
    <source>
        <dbReference type="ARBA" id="ARBA00022475"/>
    </source>
</evidence>
<evidence type="ECO:0000256" key="22">
    <source>
        <dbReference type="SAM" id="MobiDB-lite"/>
    </source>
</evidence>
<accession>A0ABD0X8Q3</accession>
<dbReference type="Pfam" id="PF06625">
    <property type="entry name" value="DUF1151"/>
    <property type="match status" value="1"/>
</dbReference>
<keyword evidence="7" id="KW-0963">Cytoplasm</keyword>
<dbReference type="GO" id="GO:0005886">
    <property type="term" value="C:plasma membrane"/>
    <property type="evidence" value="ECO:0007669"/>
    <property type="project" value="UniProtKB-SubCell"/>
</dbReference>
<dbReference type="GO" id="GO:0003779">
    <property type="term" value="F:actin binding"/>
    <property type="evidence" value="ECO:0007669"/>
    <property type="project" value="UniProtKB-KW"/>
</dbReference>
<dbReference type="GO" id="GO:0005634">
    <property type="term" value="C:nucleus"/>
    <property type="evidence" value="ECO:0007669"/>
    <property type="project" value="UniProtKB-SubCell"/>
</dbReference>
<feature type="region of interest" description="Disordered" evidence="22">
    <location>
        <begin position="1"/>
        <end position="66"/>
    </location>
</feature>
<evidence type="ECO:0000256" key="15">
    <source>
        <dbReference type="ARBA" id="ARBA00023212"/>
    </source>
</evidence>
<keyword evidence="6" id="KW-1003">Cell membrane</keyword>
<evidence type="ECO:0000256" key="16">
    <source>
        <dbReference type="ARBA" id="ARBA00023242"/>
    </source>
</evidence>
<evidence type="ECO:0000256" key="4">
    <source>
        <dbReference type="ARBA" id="ARBA00004316"/>
    </source>
</evidence>
<name>A0ABD0X8Q3_UMBPY</name>
<protein>
    <recommendedName>
        <fullName evidence="20">Actin-associated protein FAM107A</fullName>
    </recommendedName>
</protein>
<evidence type="ECO:0000256" key="11">
    <source>
        <dbReference type="ARBA" id="ARBA00023018"/>
    </source>
</evidence>
<dbReference type="GO" id="GO:0005925">
    <property type="term" value="C:focal adhesion"/>
    <property type="evidence" value="ECO:0007669"/>
    <property type="project" value="UniProtKB-SubCell"/>
</dbReference>
<keyword evidence="12" id="KW-0175">Coiled coil</keyword>
<evidence type="ECO:0000256" key="7">
    <source>
        <dbReference type="ARBA" id="ARBA00022490"/>
    </source>
</evidence>